<reference evidence="2" key="1">
    <citation type="journal article" date="2023" name="Front. Plant Sci.">
        <title>Chromosomal-level genome assembly of Melastoma candidum provides insights into trichome evolution.</title>
        <authorList>
            <person name="Zhong Y."/>
            <person name="Wu W."/>
            <person name="Sun C."/>
            <person name="Zou P."/>
            <person name="Liu Y."/>
            <person name="Dai S."/>
            <person name="Zhou R."/>
        </authorList>
    </citation>
    <scope>NUCLEOTIDE SEQUENCE [LARGE SCALE GENOMIC DNA]</scope>
</reference>
<dbReference type="Proteomes" id="UP001057402">
    <property type="component" value="Chromosome 6"/>
</dbReference>
<evidence type="ECO:0000313" key="1">
    <source>
        <dbReference type="EMBL" id="KAI4364452.1"/>
    </source>
</evidence>
<comment type="caution">
    <text evidence="1">The sequence shown here is derived from an EMBL/GenBank/DDBJ whole genome shotgun (WGS) entry which is preliminary data.</text>
</comment>
<name>A0ACB9QF60_9MYRT</name>
<sequence>MGRRGLVLKPFFFPSLPRSRLSSSQIYRRGSGLCYGRDHVSYFVPKVYFCDLPNSMDGLLDPSDAPSPDFDPKKFEFLRESLSRGISNAAEWSSDAVLIANVIRDFDDGVGEKSQKFLRQFREQLGESLVVEILRTLGNRELGVKFFIWAGRQIGYSHSNAVYDALLDMMGCHNGKVPESLLKEVGGDDKEVLGKLLNVLIQKFCRNGAWDMALKEVGRLKDFGYRPTKVTYNALVQVLVEANSLDTASLVHREMMDLGFCMDVSTLNNFAYALCKYGKWREALLLIEDEEFIPDTVIYTKMIAGLCEASLFDDAMNFLDRMRASSCFPNVVTYNVLLSGFLKKRQLGRCKRILGIMITEGCYPSPGIFNSLVHAFCKSREHPYAHKLMRKMVKCGYRPGYVVYNILIGGLCGDDVAPNLDILALAEKIYSEMLDAGILMNKVNVTRLAGCLCRAGKFERAHAVIREMMGKGFVPDTSTYSKVIAFLCDSSVVDKAVSLFVEMKSNGVVPDVHTYTVLIDTFCKAGIIEQADKWFAEMVRDGCPPNVVTYTTLIHAHVKAKKLTYANELFERMLAEGCTPNVVTYSALIDGLCKAGELHMACSLYSKMKGNIDSSDDAMVFKINEQVKVDEPNVFTYGALIDGLCKAQKVREANELLDVMYENGCEPNQIVYDALIDGLCKSGRLDEAQKVFTRMTDCGHNPNIYTYSSLIDRMFKDKRLDLALKVISRMLEDSVAPNVVIYTEMIDGLCKVGKVEEAYKLLLMMEEKGCNPNVVTYTAMIDGFGKAGQLEKCFELFEQMGSKNCAPNFVTYAVLINRCCAVGMLDKAYDLLNEMRQTYWPRHLSGYRKVIGGFSREFIASLGLLDEISSSELELIVPIYKILMDNYVRAGRLGMALDLYEDVKTSLVTSQDKTNVYASLIESLSLAGEVEKAFELFADMLRVNCMPELSTFVHLVKGLVRLSKWDEILQLSDGVCQMKNQQVLGISKR</sequence>
<accession>A0ACB9QF60</accession>
<organism evidence="1 2">
    <name type="scientific">Melastoma candidum</name>
    <dbReference type="NCBI Taxonomy" id="119954"/>
    <lineage>
        <taxon>Eukaryota</taxon>
        <taxon>Viridiplantae</taxon>
        <taxon>Streptophyta</taxon>
        <taxon>Embryophyta</taxon>
        <taxon>Tracheophyta</taxon>
        <taxon>Spermatophyta</taxon>
        <taxon>Magnoliopsida</taxon>
        <taxon>eudicotyledons</taxon>
        <taxon>Gunneridae</taxon>
        <taxon>Pentapetalae</taxon>
        <taxon>rosids</taxon>
        <taxon>malvids</taxon>
        <taxon>Myrtales</taxon>
        <taxon>Melastomataceae</taxon>
        <taxon>Melastomatoideae</taxon>
        <taxon>Melastomateae</taxon>
        <taxon>Melastoma</taxon>
    </lineage>
</organism>
<protein>
    <submittedName>
        <fullName evidence="1">Uncharacterized protein</fullName>
    </submittedName>
</protein>
<proteinExistence type="predicted"/>
<gene>
    <name evidence="1" type="ORF">MLD38_020542</name>
</gene>
<keyword evidence="2" id="KW-1185">Reference proteome</keyword>
<dbReference type="EMBL" id="CM042885">
    <property type="protein sequence ID" value="KAI4364452.1"/>
    <property type="molecule type" value="Genomic_DNA"/>
</dbReference>
<evidence type="ECO:0000313" key="2">
    <source>
        <dbReference type="Proteomes" id="UP001057402"/>
    </source>
</evidence>